<dbReference type="AlphaFoldDB" id="X0XIR8"/>
<comment type="caution">
    <text evidence="2">The sequence shown here is derived from an EMBL/GenBank/DDBJ whole genome shotgun (WGS) entry which is preliminary data.</text>
</comment>
<organism evidence="2">
    <name type="scientific">marine sediment metagenome</name>
    <dbReference type="NCBI Taxonomy" id="412755"/>
    <lineage>
        <taxon>unclassified sequences</taxon>
        <taxon>metagenomes</taxon>
        <taxon>ecological metagenomes</taxon>
    </lineage>
</organism>
<keyword evidence="1" id="KW-0472">Membrane</keyword>
<accession>X0XIR8</accession>
<sequence length="248" mass="27237">MLGLAVAIAVFAELYARKLYHGYTLAIAGYLYRFPEQLRFDAAVFYGSLAGLILFGLFVSWTMLPIATDSSRFRKRFTLLARASSLLTLLVVIVPALIVYARMLHGPAIPPSPYEGQPNSYLRVEEIVDELTNLNPNALPLITYRTPTTASAAKRLEQLQSELVLLLETPGHVPFEVEKDTWSDVLAYARNARIVGRMLDAEVNAAEEAGRVGKASEYSLASVRLGSSISRGGMLHHWSIGVAIEDPG</sequence>
<dbReference type="EMBL" id="BARS01037311">
    <property type="protein sequence ID" value="GAG24871.1"/>
    <property type="molecule type" value="Genomic_DNA"/>
</dbReference>
<feature type="transmembrane region" description="Helical" evidence="1">
    <location>
        <begin position="79"/>
        <end position="101"/>
    </location>
</feature>
<keyword evidence="1" id="KW-0812">Transmembrane</keyword>
<gene>
    <name evidence="2" type="ORF">S01H1_57221</name>
</gene>
<feature type="non-terminal residue" evidence="2">
    <location>
        <position position="248"/>
    </location>
</feature>
<evidence type="ECO:0000313" key="2">
    <source>
        <dbReference type="EMBL" id="GAG24871.1"/>
    </source>
</evidence>
<reference evidence="2" key="1">
    <citation type="journal article" date="2014" name="Front. Microbiol.">
        <title>High frequency of phylogenetically diverse reductive dehalogenase-homologous genes in deep subseafloor sedimentary metagenomes.</title>
        <authorList>
            <person name="Kawai M."/>
            <person name="Futagami T."/>
            <person name="Toyoda A."/>
            <person name="Takaki Y."/>
            <person name="Nishi S."/>
            <person name="Hori S."/>
            <person name="Arai W."/>
            <person name="Tsubouchi T."/>
            <person name="Morono Y."/>
            <person name="Uchiyama I."/>
            <person name="Ito T."/>
            <person name="Fujiyama A."/>
            <person name="Inagaki F."/>
            <person name="Takami H."/>
        </authorList>
    </citation>
    <scope>NUCLEOTIDE SEQUENCE</scope>
    <source>
        <strain evidence="2">Expedition CK06-06</strain>
    </source>
</reference>
<name>X0XIR8_9ZZZZ</name>
<proteinExistence type="predicted"/>
<feature type="transmembrane region" description="Helical" evidence="1">
    <location>
        <begin position="40"/>
        <end position="67"/>
    </location>
</feature>
<keyword evidence="1" id="KW-1133">Transmembrane helix</keyword>
<evidence type="ECO:0000256" key="1">
    <source>
        <dbReference type="SAM" id="Phobius"/>
    </source>
</evidence>
<protein>
    <submittedName>
        <fullName evidence="2">Uncharacterized protein</fullName>
    </submittedName>
</protein>